<dbReference type="InterPro" id="IPR055178">
    <property type="entry name" value="RsdA/BaiN/AoA(So)-like_dom"/>
</dbReference>
<evidence type="ECO:0000256" key="2">
    <source>
        <dbReference type="ARBA" id="ARBA00022630"/>
    </source>
</evidence>
<evidence type="ECO:0000256" key="3">
    <source>
        <dbReference type="ARBA" id="ARBA00022827"/>
    </source>
</evidence>
<dbReference type="InterPro" id="IPR057661">
    <property type="entry name" value="RsdA/BaiN/AoA(So)_Rossmann"/>
</dbReference>
<gene>
    <name evidence="6" type="ORF">NCTC503_02709</name>
</gene>
<evidence type="ECO:0000313" key="7">
    <source>
        <dbReference type="Proteomes" id="UP000308489"/>
    </source>
</evidence>
<dbReference type="Gene3D" id="3.50.50.60">
    <property type="entry name" value="FAD/NAD(P)-binding domain"/>
    <property type="match status" value="1"/>
</dbReference>
<keyword evidence="3" id="KW-0274">FAD</keyword>
<feature type="domain" description="RsdA/BaiN/AoA(So)-like Rossmann fold-like" evidence="4">
    <location>
        <begin position="4"/>
        <end position="402"/>
    </location>
</feature>
<dbReference type="PANTHER" id="PTHR42887:SF2">
    <property type="entry name" value="OS12G0638800 PROTEIN"/>
    <property type="match status" value="1"/>
</dbReference>
<dbReference type="AlphaFoldDB" id="A0A4U9RWY0"/>
<dbReference type="SUPFAM" id="SSF160996">
    <property type="entry name" value="HI0933 insert domain-like"/>
    <property type="match status" value="1"/>
</dbReference>
<dbReference type="InterPro" id="IPR004792">
    <property type="entry name" value="BaiN-like"/>
</dbReference>
<evidence type="ECO:0000259" key="4">
    <source>
        <dbReference type="Pfam" id="PF03486"/>
    </source>
</evidence>
<dbReference type="Proteomes" id="UP000308489">
    <property type="component" value="Chromosome 1"/>
</dbReference>
<dbReference type="Pfam" id="PF22780">
    <property type="entry name" value="HI0933_like_1st"/>
    <property type="match status" value="1"/>
</dbReference>
<dbReference type="Gene3D" id="1.10.8.260">
    <property type="entry name" value="HI0933 insert domain-like"/>
    <property type="match status" value="1"/>
</dbReference>
<dbReference type="SUPFAM" id="SSF51905">
    <property type="entry name" value="FAD/NAD(P)-binding domain"/>
    <property type="match status" value="1"/>
</dbReference>
<dbReference type="Pfam" id="PF03486">
    <property type="entry name" value="HI0933_like"/>
    <property type="match status" value="1"/>
</dbReference>
<dbReference type="InterPro" id="IPR036188">
    <property type="entry name" value="FAD/NAD-bd_sf"/>
</dbReference>
<dbReference type="RefSeq" id="WP_138211173.1">
    <property type="nucleotide sequence ID" value="NZ_CBCRUQ010000007.1"/>
</dbReference>
<feature type="domain" description="RsdA/BaiN/AoA(So)-like insert" evidence="5">
    <location>
        <begin position="189"/>
        <end position="350"/>
    </location>
</feature>
<reference evidence="6 7" key="1">
    <citation type="submission" date="2019-05" db="EMBL/GenBank/DDBJ databases">
        <authorList>
            <consortium name="Pathogen Informatics"/>
        </authorList>
    </citation>
    <scope>NUCLEOTIDE SEQUENCE [LARGE SCALE GENOMIC DNA]</scope>
    <source>
        <strain evidence="6 7">NCTC503</strain>
    </source>
</reference>
<dbReference type="EMBL" id="LR590481">
    <property type="protein sequence ID" value="VTQ96378.1"/>
    <property type="molecule type" value="Genomic_DNA"/>
</dbReference>
<name>A0A4U9RWY0_HATHI</name>
<protein>
    <submittedName>
        <fullName evidence="6">Flavoprotein</fullName>
    </submittedName>
</protein>
<dbReference type="PANTHER" id="PTHR42887">
    <property type="entry name" value="OS12G0638800 PROTEIN"/>
    <property type="match status" value="1"/>
</dbReference>
<dbReference type="KEGG" id="hhw:NCTC503_02709"/>
<proteinExistence type="predicted"/>
<keyword evidence="2" id="KW-0285">Flavoprotein</keyword>
<evidence type="ECO:0000256" key="1">
    <source>
        <dbReference type="ARBA" id="ARBA00001974"/>
    </source>
</evidence>
<comment type="cofactor">
    <cofactor evidence="1">
        <name>FAD</name>
        <dbReference type="ChEBI" id="CHEBI:57692"/>
    </cofactor>
</comment>
<dbReference type="InterPro" id="IPR023166">
    <property type="entry name" value="BaiN-like_dom_sf"/>
</dbReference>
<accession>A0A4U9RWY0</accession>
<evidence type="ECO:0000259" key="5">
    <source>
        <dbReference type="Pfam" id="PF22780"/>
    </source>
</evidence>
<dbReference type="OrthoDB" id="9773233at2"/>
<keyword evidence="7" id="KW-1185">Reference proteome</keyword>
<dbReference type="NCBIfam" id="TIGR00275">
    <property type="entry name" value="aminoacetone oxidase family FAD-binding enzyme"/>
    <property type="match status" value="1"/>
</dbReference>
<organism evidence="6 7">
    <name type="scientific">Hathewaya histolytica</name>
    <name type="common">Clostridium histolyticum</name>
    <dbReference type="NCBI Taxonomy" id="1498"/>
    <lineage>
        <taxon>Bacteria</taxon>
        <taxon>Bacillati</taxon>
        <taxon>Bacillota</taxon>
        <taxon>Clostridia</taxon>
        <taxon>Eubacteriales</taxon>
        <taxon>Clostridiaceae</taxon>
        <taxon>Hathewaya</taxon>
    </lineage>
</organism>
<dbReference type="Gene3D" id="2.40.30.10">
    <property type="entry name" value="Translation factors"/>
    <property type="match status" value="1"/>
</dbReference>
<evidence type="ECO:0000313" key="6">
    <source>
        <dbReference type="EMBL" id="VTQ96378.1"/>
    </source>
</evidence>
<sequence length="410" mass="45414">MIKDLIIIGGGASGLVASIIAKDFNSNITLLEGTDRIGRKILTTGNGRCNISNKYINIKRYHSDLDGFGEKVLNQFNNEDTINFFSSIGLPLRTLEGGKMYPLSLQSSAVLDILKLAIEEREINLQLNSKVKNIELKKDIFYIYTEKDILKSKKVLLCTGGKSYVGTGSDGSGYTLAKNLGHSIINTIPSIVQIKLNHDKLKAISGVKFEGSAEILVEGKSIKKEYGEILFTDYGISGPPILQLSRIASSKSESNNMNLTIDMFPQMSKEHLRNFLENHFGAFGYRSIYNCFIGIINKKLIPIFLKESGVTDIHKEAYHLTWDEKENLLNNLKNWTFEVSGTNTFREAQVTAGGINTKEVDEETLESKIIPGLYFAGEILDIDGDCGGFNLQWAWSSGVVSSRSALSKQV</sequence>